<name>A0AAD9NHP5_9ANNE</name>
<organism evidence="2 3">
    <name type="scientific">Paralvinella palmiformis</name>
    <dbReference type="NCBI Taxonomy" id="53620"/>
    <lineage>
        <taxon>Eukaryota</taxon>
        <taxon>Metazoa</taxon>
        <taxon>Spiralia</taxon>
        <taxon>Lophotrochozoa</taxon>
        <taxon>Annelida</taxon>
        <taxon>Polychaeta</taxon>
        <taxon>Sedentaria</taxon>
        <taxon>Canalipalpata</taxon>
        <taxon>Terebellida</taxon>
        <taxon>Terebelliformia</taxon>
        <taxon>Alvinellidae</taxon>
        <taxon>Paralvinella</taxon>
    </lineage>
</organism>
<dbReference type="EMBL" id="JAODUP010000001">
    <property type="protein sequence ID" value="KAK2170692.1"/>
    <property type="molecule type" value="Genomic_DNA"/>
</dbReference>
<accession>A0AAD9NHP5</accession>
<gene>
    <name evidence="2" type="ORF">LSH36_1g16018</name>
</gene>
<comment type="caution">
    <text evidence="2">The sequence shown here is derived from an EMBL/GenBank/DDBJ whole genome shotgun (WGS) entry which is preliminary data.</text>
</comment>
<dbReference type="AlphaFoldDB" id="A0AAD9NHP5"/>
<evidence type="ECO:0000256" key="1">
    <source>
        <dbReference type="SAM" id="MobiDB-lite"/>
    </source>
</evidence>
<evidence type="ECO:0000313" key="3">
    <source>
        <dbReference type="Proteomes" id="UP001208570"/>
    </source>
</evidence>
<feature type="compositionally biased region" description="Acidic residues" evidence="1">
    <location>
        <begin position="48"/>
        <end position="66"/>
    </location>
</feature>
<feature type="region of interest" description="Disordered" evidence="1">
    <location>
        <begin position="47"/>
        <end position="112"/>
    </location>
</feature>
<evidence type="ECO:0000313" key="2">
    <source>
        <dbReference type="EMBL" id="KAK2170692.1"/>
    </source>
</evidence>
<feature type="compositionally biased region" description="Low complexity" evidence="1">
    <location>
        <begin position="76"/>
        <end position="85"/>
    </location>
</feature>
<sequence length="226" mass="24445">MYRWPSVASGYDVGPAAADLQEIADGQILRRWEDPILEQYVTSAAALVDDEDEEDEGGGVAGDDEYTSNVENKTPSDGSSESEFFSVDEDVQSSDGAVAGSDAGSPTPFYPAPISPVAAITVTSPRASHPGSPRTQGSVSHMAPFPRSEGNLFQACYGSSQHQTPPQNEGGTFPTPSNPQHHTLTLSERVKRTHPLWYLPNVHRTEACRLLFDKEQGVSRHTTMTR</sequence>
<protein>
    <submittedName>
        <fullName evidence="2">Uncharacterized protein</fullName>
    </submittedName>
</protein>
<reference evidence="2" key="1">
    <citation type="journal article" date="2023" name="Mol. Biol. Evol.">
        <title>Third-Generation Sequencing Reveals the Adaptive Role of the Epigenome in Three Deep-Sea Polychaetes.</title>
        <authorList>
            <person name="Perez M."/>
            <person name="Aroh O."/>
            <person name="Sun Y."/>
            <person name="Lan Y."/>
            <person name="Juniper S.K."/>
            <person name="Young C.R."/>
            <person name="Angers B."/>
            <person name="Qian P.Y."/>
        </authorList>
    </citation>
    <scope>NUCLEOTIDE SEQUENCE</scope>
    <source>
        <strain evidence="2">P08H-3</strain>
    </source>
</reference>
<dbReference type="Proteomes" id="UP001208570">
    <property type="component" value="Unassembled WGS sequence"/>
</dbReference>
<keyword evidence="3" id="KW-1185">Reference proteome</keyword>
<proteinExistence type="predicted"/>
<feature type="region of interest" description="Disordered" evidence="1">
    <location>
        <begin position="158"/>
        <end position="181"/>
    </location>
</feature>